<dbReference type="EMBL" id="NMUH01001324">
    <property type="protein sequence ID" value="MQL91291.1"/>
    <property type="molecule type" value="Genomic_DNA"/>
</dbReference>
<sequence>MQNPEIAIGSRRVGTRTRQGDVKNATGRSNQAARSRRSASSLSQCDGGCFRDKTPERGLSGNHLHRVCA</sequence>
<proteinExistence type="predicted"/>
<gene>
    <name evidence="2" type="ORF">Taro_023906</name>
</gene>
<protein>
    <submittedName>
        <fullName evidence="2">Uncharacterized protein</fullName>
    </submittedName>
</protein>
<accession>A0A843V4Z5</accession>
<feature type="region of interest" description="Disordered" evidence="1">
    <location>
        <begin position="1"/>
        <end position="69"/>
    </location>
</feature>
<reference evidence="2" key="1">
    <citation type="submission" date="2017-07" db="EMBL/GenBank/DDBJ databases">
        <title>Taro Niue Genome Assembly and Annotation.</title>
        <authorList>
            <person name="Atibalentja N."/>
            <person name="Keating K."/>
            <person name="Fields C.J."/>
        </authorList>
    </citation>
    <scope>NUCLEOTIDE SEQUENCE</scope>
    <source>
        <strain evidence="2">Niue_2</strain>
        <tissue evidence="2">Leaf</tissue>
    </source>
</reference>
<evidence type="ECO:0000313" key="2">
    <source>
        <dbReference type="EMBL" id="MQL91291.1"/>
    </source>
</evidence>
<keyword evidence="3" id="KW-1185">Reference proteome</keyword>
<evidence type="ECO:0000256" key="1">
    <source>
        <dbReference type="SAM" id="MobiDB-lite"/>
    </source>
</evidence>
<evidence type="ECO:0000313" key="3">
    <source>
        <dbReference type="Proteomes" id="UP000652761"/>
    </source>
</evidence>
<organism evidence="2 3">
    <name type="scientific">Colocasia esculenta</name>
    <name type="common">Wild taro</name>
    <name type="synonym">Arum esculentum</name>
    <dbReference type="NCBI Taxonomy" id="4460"/>
    <lineage>
        <taxon>Eukaryota</taxon>
        <taxon>Viridiplantae</taxon>
        <taxon>Streptophyta</taxon>
        <taxon>Embryophyta</taxon>
        <taxon>Tracheophyta</taxon>
        <taxon>Spermatophyta</taxon>
        <taxon>Magnoliopsida</taxon>
        <taxon>Liliopsida</taxon>
        <taxon>Araceae</taxon>
        <taxon>Aroideae</taxon>
        <taxon>Colocasieae</taxon>
        <taxon>Colocasia</taxon>
    </lineage>
</organism>
<dbReference type="AlphaFoldDB" id="A0A843V4Z5"/>
<comment type="caution">
    <text evidence="2">The sequence shown here is derived from an EMBL/GenBank/DDBJ whole genome shotgun (WGS) entry which is preliminary data.</text>
</comment>
<name>A0A843V4Z5_COLES</name>
<dbReference type="Proteomes" id="UP000652761">
    <property type="component" value="Unassembled WGS sequence"/>
</dbReference>